<dbReference type="EMBL" id="JPUA01000026">
    <property type="protein sequence ID" value="OWV30068.1"/>
    <property type="molecule type" value="Genomic_DNA"/>
</dbReference>
<reference evidence="2 3" key="1">
    <citation type="submission" date="2014-08" db="EMBL/GenBank/DDBJ databases">
        <title>Draft genome sequence of a novel L-asparaginase producing marine bacterium, Halomonas campaniensis.</title>
        <authorList>
            <person name="Sundarakrishnan B."/>
            <person name="Moushumi Priya A."/>
            <person name="Raman G."/>
            <person name="Sakthivel N."/>
            <person name="Park S."/>
            <person name="Jayachandran S."/>
        </authorList>
    </citation>
    <scope>NUCLEOTIDE SEQUENCE [LARGE SCALE GENOMIC DNA]</scope>
    <source>
        <strain evidence="2 3">SK03</strain>
    </source>
</reference>
<evidence type="ECO:0000259" key="1">
    <source>
        <dbReference type="Pfam" id="PF02627"/>
    </source>
</evidence>
<evidence type="ECO:0000313" key="3">
    <source>
        <dbReference type="Proteomes" id="UP000197334"/>
    </source>
</evidence>
<dbReference type="Proteomes" id="UP000197334">
    <property type="component" value="Unassembled WGS sequence"/>
</dbReference>
<feature type="domain" description="Carboxymuconolactone decarboxylase-like" evidence="1">
    <location>
        <begin position="20"/>
        <end position="93"/>
    </location>
</feature>
<gene>
    <name evidence="2" type="ORF">JI62_09570</name>
</gene>
<dbReference type="RefSeq" id="WP_088700052.1">
    <property type="nucleotide sequence ID" value="NZ_JPUA01000026.1"/>
</dbReference>
<evidence type="ECO:0000313" key="2">
    <source>
        <dbReference type="EMBL" id="OWV30068.1"/>
    </source>
</evidence>
<protein>
    <submittedName>
        <fullName evidence="2">Carboxymuconolactone decarboxylase</fullName>
    </submittedName>
</protein>
<dbReference type="AlphaFoldDB" id="A0A246S0X4"/>
<proteinExistence type="predicted"/>
<dbReference type="SUPFAM" id="SSF69118">
    <property type="entry name" value="AhpD-like"/>
    <property type="match status" value="1"/>
</dbReference>
<sequence>MNGNENLVSNAYQIFMQEAPEHAQAWMIAVQSLGNACALDKKTESLAYLAVLSVKGLDSGVPFHVKVAKEAGASREEIISAILVGLPAAGNIVTRSLPIALQAYDS</sequence>
<organism evidence="2 3">
    <name type="scientific">Halomonas campaniensis</name>
    <dbReference type="NCBI Taxonomy" id="213554"/>
    <lineage>
        <taxon>Bacteria</taxon>
        <taxon>Pseudomonadati</taxon>
        <taxon>Pseudomonadota</taxon>
        <taxon>Gammaproteobacteria</taxon>
        <taxon>Oceanospirillales</taxon>
        <taxon>Halomonadaceae</taxon>
        <taxon>Halomonas</taxon>
    </lineage>
</organism>
<dbReference type="InterPro" id="IPR003779">
    <property type="entry name" value="CMD-like"/>
</dbReference>
<dbReference type="GO" id="GO:0051920">
    <property type="term" value="F:peroxiredoxin activity"/>
    <property type="evidence" value="ECO:0007669"/>
    <property type="project" value="InterPro"/>
</dbReference>
<dbReference type="PANTHER" id="PTHR33930">
    <property type="entry name" value="ALKYL HYDROPEROXIDE REDUCTASE AHPD"/>
    <property type="match status" value="1"/>
</dbReference>
<dbReference type="PANTHER" id="PTHR33930:SF2">
    <property type="entry name" value="BLR3452 PROTEIN"/>
    <property type="match status" value="1"/>
</dbReference>
<dbReference type="Pfam" id="PF02627">
    <property type="entry name" value="CMD"/>
    <property type="match status" value="1"/>
</dbReference>
<name>A0A246S0X4_9GAMM</name>
<comment type="caution">
    <text evidence="2">The sequence shown here is derived from an EMBL/GenBank/DDBJ whole genome shotgun (WGS) entry which is preliminary data.</text>
</comment>
<accession>A0A246S0X4</accession>
<dbReference type="OrthoDB" id="9154867at2"/>
<keyword evidence="3" id="KW-1185">Reference proteome</keyword>
<dbReference type="Gene3D" id="1.20.1290.10">
    <property type="entry name" value="AhpD-like"/>
    <property type="match status" value="1"/>
</dbReference>
<dbReference type="InterPro" id="IPR029032">
    <property type="entry name" value="AhpD-like"/>
</dbReference>